<gene>
    <name evidence="1" type="ORF">NEPTK9_001197</name>
</gene>
<accession>A0ABS0AZW0</accession>
<keyword evidence="2" id="KW-1185">Reference proteome</keyword>
<dbReference type="EMBL" id="JAAEJV010000034">
    <property type="protein sequence ID" value="MBF5059681.1"/>
    <property type="molecule type" value="Genomic_DNA"/>
</dbReference>
<dbReference type="Proteomes" id="UP001194714">
    <property type="component" value="Unassembled WGS sequence"/>
</dbReference>
<protein>
    <submittedName>
        <fullName evidence="1">Uncharacterized protein</fullName>
    </submittedName>
</protein>
<comment type="caution">
    <text evidence="1">The sequence shown here is derived from an EMBL/GenBank/DDBJ whole genome shotgun (WGS) entry which is preliminary data.</text>
</comment>
<name>A0ABS0AZW0_9BACT</name>
<evidence type="ECO:0000313" key="2">
    <source>
        <dbReference type="Proteomes" id="UP001194714"/>
    </source>
</evidence>
<proteinExistence type="predicted"/>
<sequence>MMTGLMTSFEHVQEESGETFFIQDILIKLFQGEKSDELSAQIKQARTQGLWRTASLQEAYLALANYLLKGEFEPLDIRQLEKGAILQETGSHALEKQIPEPLENGHIALVYLYLGWSQGDEELLQAGLKIAAFCLSLCDHEGKLFQGMWIKEKEYKPTELSAVFTLLFSIISYCKAAPHPLHEDYQASPFISLFAAQFQKLIDKEVSLPDAKLELLSPNLDRSLGFLRYHHGEMSFAATASGFNTGLGSLHKKGIHIVSFGPHDAPLADSDHYGIFRPSNGSAEGFKDLTLESSKLKGWTQTLSRQWLFFEMKGEEENFELTIRHSHEKRLYFAFFISADGAHVGEECHLAPKALERYRGKNGTVLFTREGEEVTLVPHFEGEMEVIPLAGKAHFWSAEFLIAFPLGEKMKPYAWTVK</sequence>
<evidence type="ECO:0000313" key="1">
    <source>
        <dbReference type="EMBL" id="MBF5059681.1"/>
    </source>
</evidence>
<organism evidence="1 2">
    <name type="scientific">Candidatus Neptunichlamydia vexilliferae</name>
    <dbReference type="NCBI Taxonomy" id="1651774"/>
    <lineage>
        <taxon>Bacteria</taxon>
        <taxon>Pseudomonadati</taxon>
        <taxon>Chlamydiota</taxon>
        <taxon>Chlamydiia</taxon>
        <taxon>Parachlamydiales</taxon>
        <taxon>Simkaniaceae</taxon>
        <taxon>Candidatus Neptunichlamydia</taxon>
    </lineage>
</organism>
<dbReference type="RefSeq" id="WP_194847987.1">
    <property type="nucleotide sequence ID" value="NZ_JAAEJV010000034.1"/>
</dbReference>
<reference evidence="1 2" key="1">
    <citation type="submission" date="2020-01" db="EMBL/GenBank/DDBJ databases">
        <title>Draft genome sequence of Cand. Neptunochlamydia vexilliferae K9.</title>
        <authorList>
            <person name="Schulz F."/>
            <person name="Koestlbacher S."/>
            <person name="Wascher F."/>
            <person name="Pizzetti I."/>
            <person name="Horn M."/>
        </authorList>
    </citation>
    <scope>NUCLEOTIDE SEQUENCE [LARGE SCALE GENOMIC DNA]</scope>
    <source>
        <strain evidence="1 2">K9</strain>
    </source>
</reference>